<dbReference type="GO" id="GO:0016567">
    <property type="term" value="P:protein ubiquitination"/>
    <property type="evidence" value="ECO:0007669"/>
    <property type="project" value="TreeGrafter"/>
</dbReference>
<evidence type="ECO:0000256" key="3">
    <source>
        <dbReference type="ARBA" id="ARBA00022776"/>
    </source>
</evidence>
<evidence type="ECO:0000256" key="7">
    <source>
        <dbReference type="PROSITE-ProRule" id="PRU00339"/>
    </source>
</evidence>
<dbReference type="SUPFAM" id="SSF48452">
    <property type="entry name" value="TPR-like"/>
    <property type="match status" value="2"/>
</dbReference>
<accession>A0A168MET0</accession>
<evidence type="ECO:0000256" key="4">
    <source>
        <dbReference type="ARBA" id="ARBA00022786"/>
    </source>
</evidence>
<evidence type="ECO:0000313" key="10">
    <source>
        <dbReference type="Proteomes" id="UP000077051"/>
    </source>
</evidence>
<dbReference type="VEuPathDB" id="FungiDB:MUCCIDRAFT_108658"/>
<dbReference type="InterPro" id="IPR011990">
    <property type="entry name" value="TPR-like_helical_dom_sf"/>
</dbReference>
<dbReference type="Pfam" id="PF12895">
    <property type="entry name" value="ANAPC3"/>
    <property type="match status" value="1"/>
</dbReference>
<dbReference type="Pfam" id="PF14559">
    <property type="entry name" value="TPR_19"/>
    <property type="match status" value="1"/>
</dbReference>
<keyword evidence="2" id="KW-0677">Repeat</keyword>
<dbReference type="GO" id="GO:0031145">
    <property type="term" value="P:anaphase-promoting complex-dependent catabolic process"/>
    <property type="evidence" value="ECO:0007669"/>
    <property type="project" value="TreeGrafter"/>
</dbReference>
<dbReference type="SMART" id="SM00028">
    <property type="entry name" value="TPR"/>
    <property type="match status" value="7"/>
</dbReference>
<evidence type="ECO:0000313" key="9">
    <source>
        <dbReference type="EMBL" id="OAD04826.1"/>
    </source>
</evidence>
<feature type="compositionally biased region" description="Polar residues" evidence="8">
    <location>
        <begin position="704"/>
        <end position="713"/>
    </location>
</feature>
<dbReference type="STRING" id="747725.A0A168MET0"/>
<proteinExistence type="predicted"/>
<dbReference type="PANTHER" id="PTHR12558:SF9">
    <property type="entry name" value="CELL DIVISION CYCLE PROTEIN 16 HOMOLOG"/>
    <property type="match status" value="1"/>
</dbReference>
<reference evidence="9 10" key="1">
    <citation type="submission" date="2015-06" db="EMBL/GenBank/DDBJ databases">
        <title>Expansion of signal transduction pathways in fungi by whole-genome duplication.</title>
        <authorList>
            <consortium name="DOE Joint Genome Institute"/>
            <person name="Corrochano L.M."/>
            <person name="Kuo A."/>
            <person name="Marcet-Houben M."/>
            <person name="Polaino S."/>
            <person name="Salamov A."/>
            <person name="Villalobos J.M."/>
            <person name="Alvarez M.I."/>
            <person name="Avalos J."/>
            <person name="Benito E.P."/>
            <person name="Benoit I."/>
            <person name="Burger G."/>
            <person name="Camino L.P."/>
            <person name="Canovas D."/>
            <person name="Cerda-Olmedo E."/>
            <person name="Cheng J.-F."/>
            <person name="Dominguez A."/>
            <person name="Elias M."/>
            <person name="Eslava A.P."/>
            <person name="Glaser F."/>
            <person name="Grimwood J."/>
            <person name="Gutierrez G."/>
            <person name="Heitman J."/>
            <person name="Henrissat B."/>
            <person name="Iturriaga E.A."/>
            <person name="Lang B.F."/>
            <person name="Lavin J.L."/>
            <person name="Lee S."/>
            <person name="Li W."/>
            <person name="Lindquist E."/>
            <person name="Lopez-Garcia S."/>
            <person name="Luque E.M."/>
            <person name="Marcos A.T."/>
            <person name="Martin J."/>
            <person name="Mccluskey K."/>
            <person name="Medina H.R."/>
            <person name="Miralles-Duran A."/>
            <person name="Miyazaki A."/>
            <person name="Munoz-Torres E."/>
            <person name="Oguiza J.A."/>
            <person name="Ohm R."/>
            <person name="Olmedo M."/>
            <person name="Orejas M."/>
            <person name="Ortiz-Castellanos L."/>
            <person name="Pisabarro A.G."/>
            <person name="Rodriguez-Romero J."/>
            <person name="Ruiz-Herrera J."/>
            <person name="Ruiz-Vazquez R."/>
            <person name="Sanz C."/>
            <person name="Schackwitz W."/>
            <person name="Schmutz J."/>
            <person name="Shahriari M."/>
            <person name="Shelest E."/>
            <person name="Silva-Franco F."/>
            <person name="Soanes D."/>
            <person name="Syed K."/>
            <person name="Tagua V.G."/>
            <person name="Talbot N.J."/>
            <person name="Thon M."/>
            <person name="De Vries R.P."/>
            <person name="Wiebenga A."/>
            <person name="Yadav J.S."/>
            <person name="Braun E.L."/>
            <person name="Baker S."/>
            <person name="Garre V."/>
            <person name="Horwitz B."/>
            <person name="Torres-Martinez S."/>
            <person name="Idnurm A."/>
            <person name="Herrera-Estrella A."/>
            <person name="Gabaldon T."/>
            <person name="Grigoriev I.V."/>
        </authorList>
    </citation>
    <scope>NUCLEOTIDE SEQUENCE [LARGE SCALE GENOMIC DNA]</scope>
    <source>
        <strain evidence="9 10">CBS 277.49</strain>
    </source>
</reference>
<dbReference type="Proteomes" id="UP000077051">
    <property type="component" value="Unassembled WGS sequence"/>
</dbReference>
<keyword evidence="6" id="KW-0131">Cell cycle</keyword>
<evidence type="ECO:0000256" key="2">
    <source>
        <dbReference type="ARBA" id="ARBA00022737"/>
    </source>
</evidence>
<sequence length="724" mass="82195">MQPSRNTASPARRTAPLGIDTSHDLIRTPPAGPVSSSETEHLLSSPINFASRRSAGVGTEPGDTFLFRDQGDDDEEEARVALSQQHPLASDHISVSSTDSDPMPGTSGLSTSMLAPEQVSFAGNHLTREERLRVLRRNAVGAFLPGFATFINEKLTAATDSIRDVYTMALTHYQQKQYERAIETLHVHQVLKKSIQCRYLAALCSLALENGLNALSYLGAAAELPRADATHKDSNQGHLKLESAMCFARGRAFILLKDIYKARDWFKEALIVDVKCYDALEALVKYNMMEEKAEWEFVMTLPYEEHCGADSNYYRDLYRLKLKKRLLKGERTDADPKSLDVQLSVAQDYFSQSRYKECLEVCQEIKAQDSWFTEPIALHVSCLYELGMKNKLYEYAHELVKELKEEAVSWHAVGLYHLIIGKHLDAKRYFSHALSLNCFFEPSWHGYAYTLSLEKDHDKAIEAYTDCSSLILGSHLPYMHLAMECMKLEKTDLAFHCFQRSLLKCNHDPFLFNEIAVYYYKQGMQEAREHLHTALKLANERQGRNSPIWEKIWCNLGHVYRQPPLQDYDRAIRCSENALQRNPKNADARTTLGIVYQLKGNAARAIAEYTEALKYTEAPELVTELYQSAIMTNFKTRYASRQDQPCLDGSFDIFAVANSIGVMEDEVATELEKDNRYNIVGDDAERHSFLFSTDDAMIVDQGDLQQSRQNQESVGVVLDEDVLE</sequence>
<dbReference type="Gene3D" id="1.25.40.10">
    <property type="entry name" value="Tetratricopeptide repeat domain"/>
    <property type="match status" value="1"/>
</dbReference>
<evidence type="ECO:0000256" key="6">
    <source>
        <dbReference type="ARBA" id="ARBA00023306"/>
    </source>
</evidence>
<dbReference type="GO" id="GO:0051301">
    <property type="term" value="P:cell division"/>
    <property type="evidence" value="ECO:0007669"/>
    <property type="project" value="UniProtKB-KW"/>
</dbReference>
<dbReference type="PROSITE" id="PS50005">
    <property type="entry name" value="TPR"/>
    <property type="match status" value="1"/>
</dbReference>
<dbReference type="OrthoDB" id="10006270at2759"/>
<keyword evidence="5 7" id="KW-0802">TPR repeat</keyword>
<keyword evidence="10" id="KW-1185">Reference proteome</keyword>
<evidence type="ECO:0000256" key="5">
    <source>
        <dbReference type="ARBA" id="ARBA00022803"/>
    </source>
</evidence>
<evidence type="ECO:0000256" key="1">
    <source>
        <dbReference type="ARBA" id="ARBA00022618"/>
    </source>
</evidence>
<name>A0A168MET0_MUCCL</name>
<organism evidence="9 10">
    <name type="scientific">Mucor lusitanicus CBS 277.49</name>
    <dbReference type="NCBI Taxonomy" id="747725"/>
    <lineage>
        <taxon>Eukaryota</taxon>
        <taxon>Fungi</taxon>
        <taxon>Fungi incertae sedis</taxon>
        <taxon>Mucoromycota</taxon>
        <taxon>Mucoromycotina</taxon>
        <taxon>Mucoromycetes</taxon>
        <taxon>Mucorales</taxon>
        <taxon>Mucorineae</taxon>
        <taxon>Mucoraceae</taxon>
        <taxon>Mucor</taxon>
    </lineage>
</organism>
<dbReference type="EMBL" id="AMYB01000003">
    <property type="protein sequence ID" value="OAD04826.1"/>
    <property type="molecule type" value="Genomic_DNA"/>
</dbReference>
<evidence type="ECO:0000256" key="8">
    <source>
        <dbReference type="SAM" id="MobiDB-lite"/>
    </source>
</evidence>
<keyword evidence="4" id="KW-0833">Ubl conjugation pathway</keyword>
<dbReference type="InterPro" id="IPR019734">
    <property type="entry name" value="TPR_rpt"/>
</dbReference>
<feature type="compositionally biased region" description="Polar residues" evidence="8">
    <location>
        <begin position="82"/>
        <end position="100"/>
    </location>
</feature>
<feature type="repeat" description="TPR" evidence="7">
    <location>
        <begin position="586"/>
        <end position="619"/>
    </location>
</feature>
<dbReference type="AlphaFoldDB" id="A0A168MET0"/>
<protein>
    <submittedName>
        <fullName evidence="9">Uncharacterized protein</fullName>
    </submittedName>
</protein>
<gene>
    <name evidence="9" type="ORF">MUCCIDRAFT_108658</name>
</gene>
<dbReference type="GO" id="GO:0005680">
    <property type="term" value="C:anaphase-promoting complex"/>
    <property type="evidence" value="ECO:0007669"/>
    <property type="project" value="TreeGrafter"/>
</dbReference>
<dbReference type="GO" id="GO:0005737">
    <property type="term" value="C:cytoplasm"/>
    <property type="evidence" value="ECO:0007669"/>
    <property type="project" value="TreeGrafter"/>
</dbReference>
<keyword evidence="1" id="KW-0132">Cell division</keyword>
<feature type="region of interest" description="Disordered" evidence="8">
    <location>
        <begin position="704"/>
        <end position="724"/>
    </location>
</feature>
<dbReference type="GO" id="GO:0045842">
    <property type="term" value="P:positive regulation of mitotic metaphase/anaphase transition"/>
    <property type="evidence" value="ECO:0007669"/>
    <property type="project" value="TreeGrafter"/>
</dbReference>
<dbReference type="PANTHER" id="PTHR12558">
    <property type="entry name" value="CELL DIVISION CYCLE 16,23,27"/>
    <property type="match status" value="1"/>
</dbReference>
<feature type="region of interest" description="Disordered" evidence="8">
    <location>
        <begin position="1"/>
        <end position="105"/>
    </location>
</feature>
<comment type="caution">
    <text evidence="9">The sequence shown here is derived from an EMBL/GenBank/DDBJ whole genome shotgun (WGS) entry which is preliminary data.</text>
</comment>
<keyword evidence="3" id="KW-0498">Mitosis</keyword>